<reference evidence="2" key="1">
    <citation type="submission" date="2017-11" db="EMBL/GenBank/DDBJ databases">
        <authorList>
            <person name="Lima N.C."/>
            <person name="Parody-Merino A.M."/>
            <person name="Battley P.F."/>
            <person name="Fidler A.E."/>
            <person name="Prosdocimi F."/>
        </authorList>
    </citation>
    <scope>NUCLEOTIDE SEQUENCE [LARGE SCALE GENOMIC DNA]</scope>
</reference>
<proteinExistence type="predicted"/>
<evidence type="ECO:0000313" key="2">
    <source>
        <dbReference type="Proteomes" id="UP000233556"/>
    </source>
</evidence>
<reference evidence="2" key="2">
    <citation type="submission" date="2017-12" db="EMBL/GenBank/DDBJ databases">
        <title>Genome sequence of the Bar-tailed Godwit (Limosa lapponica baueri).</title>
        <authorList>
            <person name="Lima N.C.B."/>
            <person name="Parody-Merino A.M."/>
            <person name="Battley P.F."/>
            <person name="Fidler A.E."/>
            <person name="Prosdocimi F."/>
        </authorList>
    </citation>
    <scope>NUCLEOTIDE SEQUENCE [LARGE SCALE GENOMIC DNA]</scope>
</reference>
<keyword evidence="2" id="KW-1185">Reference proteome</keyword>
<accession>A0A2I0UQR1</accession>
<dbReference type="EMBL" id="KZ505654">
    <property type="protein sequence ID" value="PKU48378.1"/>
    <property type="molecule type" value="Genomic_DNA"/>
</dbReference>
<protein>
    <submittedName>
        <fullName evidence="1">Uncharacterized protein</fullName>
    </submittedName>
</protein>
<dbReference type="AlphaFoldDB" id="A0A2I0UQR1"/>
<organism evidence="1 2">
    <name type="scientific">Limosa lapponica baueri</name>
    <dbReference type="NCBI Taxonomy" id="1758121"/>
    <lineage>
        <taxon>Eukaryota</taxon>
        <taxon>Metazoa</taxon>
        <taxon>Chordata</taxon>
        <taxon>Craniata</taxon>
        <taxon>Vertebrata</taxon>
        <taxon>Euteleostomi</taxon>
        <taxon>Archelosauria</taxon>
        <taxon>Archosauria</taxon>
        <taxon>Dinosauria</taxon>
        <taxon>Saurischia</taxon>
        <taxon>Theropoda</taxon>
        <taxon>Coelurosauria</taxon>
        <taxon>Aves</taxon>
        <taxon>Neognathae</taxon>
        <taxon>Neoaves</taxon>
        <taxon>Charadriiformes</taxon>
        <taxon>Scolopacidae</taxon>
        <taxon>Limosa</taxon>
    </lineage>
</organism>
<sequence>MELHQFAQAEELAKYVLVTLHSEKTMFIIESLFFFAATGILSKAKHVAPCLRYENCMFIDTYNSHGMNDVDNENRCWGMNGLEWNQWFCYRLHTLEYYLSS</sequence>
<name>A0A2I0UQR1_LIMLA</name>
<evidence type="ECO:0000313" key="1">
    <source>
        <dbReference type="EMBL" id="PKU48378.1"/>
    </source>
</evidence>
<gene>
    <name evidence="1" type="ORF">llap_1286</name>
</gene>
<dbReference type="Proteomes" id="UP000233556">
    <property type="component" value="Unassembled WGS sequence"/>
</dbReference>